<protein>
    <recommendedName>
        <fullName evidence="4">Tat (Twin-arginine translocation) pathway signal sequence</fullName>
    </recommendedName>
</protein>
<proteinExistence type="predicted"/>
<dbReference type="AlphaFoldDB" id="A0ABD6CDF1"/>
<dbReference type="EMBL" id="JBHUDJ010000009">
    <property type="protein sequence ID" value="MFD1588215.1"/>
    <property type="molecule type" value="Genomic_DNA"/>
</dbReference>
<feature type="compositionally biased region" description="Polar residues" evidence="1">
    <location>
        <begin position="22"/>
        <end position="41"/>
    </location>
</feature>
<evidence type="ECO:0008006" key="4">
    <source>
        <dbReference type="Google" id="ProtNLM"/>
    </source>
</evidence>
<reference evidence="2 3" key="1">
    <citation type="journal article" date="2019" name="Int. J. Syst. Evol. Microbiol.">
        <title>The Global Catalogue of Microorganisms (GCM) 10K type strain sequencing project: providing services to taxonomists for standard genome sequencing and annotation.</title>
        <authorList>
            <consortium name="The Broad Institute Genomics Platform"/>
            <consortium name="The Broad Institute Genome Sequencing Center for Infectious Disease"/>
            <person name="Wu L."/>
            <person name="Ma J."/>
        </authorList>
    </citation>
    <scope>NUCLEOTIDE SEQUENCE [LARGE SCALE GENOMIC DNA]</scope>
    <source>
        <strain evidence="2 3">CGMCC 1.12125</strain>
    </source>
</reference>
<dbReference type="Proteomes" id="UP001597119">
    <property type="component" value="Unassembled WGS sequence"/>
</dbReference>
<dbReference type="PROSITE" id="PS51318">
    <property type="entry name" value="TAT"/>
    <property type="match status" value="1"/>
</dbReference>
<organism evidence="2 3">
    <name type="scientific">Halorientalis brevis</name>
    <dbReference type="NCBI Taxonomy" id="1126241"/>
    <lineage>
        <taxon>Archaea</taxon>
        <taxon>Methanobacteriati</taxon>
        <taxon>Methanobacteriota</taxon>
        <taxon>Stenosarchaea group</taxon>
        <taxon>Halobacteria</taxon>
        <taxon>Halobacteriales</taxon>
        <taxon>Haloarculaceae</taxon>
        <taxon>Halorientalis</taxon>
    </lineage>
</organism>
<dbReference type="RefSeq" id="WP_247381613.1">
    <property type="nucleotide sequence ID" value="NZ_JALLGV010000011.1"/>
</dbReference>
<evidence type="ECO:0000256" key="1">
    <source>
        <dbReference type="SAM" id="MobiDB-lite"/>
    </source>
</evidence>
<name>A0ABD6CDF1_9EURY</name>
<keyword evidence="3" id="KW-1185">Reference proteome</keyword>
<feature type="region of interest" description="Disordered" evidence="1">
    <location>
        <begin position="50"/>
        <end position="69"/>
    </location>
</feature>
<evidence type="ECO:0000313" key="2">
    <source>
        <dbReference type="EMBL" id="MFD1588215.1"/>
    </source>
</evidence>
<accession>A0ABD6CDF1</accession>
<gene>
    <name evidence="2" type="ORF">ACFR9U_14630</name>
</gene>
<dbReference type="InterPro" id="IPR006311">
    <property type="entry name" value="TAT_signal"/>
</dbReference>
<evidence type="ECO:0000313" key="3">
    <source>
        <dbReference type="Proteomes" id="UP001597119"/>
    </source>
</evidence>
<comment type="caution">
    <text evidence="2">The sequence shown here is derived from an EMBL/GenBank/DDBJ whole genome shotgun (WGS) entry which is preliminary data.</text>
</comment>
<sequence>MTTRRSVLKGLGCCAATLSLTGPGSAVASTQSGSLGQSVKSFQDELEDRGFTEYESLQDSGSSPDEEGEYNTRVYHKKEVTEQIREESEGEVERPGAVFFEQELTGDWEGSWEIDASLGEVSNETDYELSNTNNVDMSLFKINVPILSPKLDADYTKKNTTIENQTVEGGSSESESLVPPHAIGHIVSSYESLLLELGCDDLRYSDGLWQDMRAGKNWGKTFVAQDEEIDYSKSGVAMAHRTYNAEWDGAEKSLTEGVDGDIYNSHIDIRGYLSIESQGGEQHLAVGGFYINEDEVDFSTGPLSSPEVEVDGESLHEDLIQLMCSRELSE</sequence>
<feature type="region of interest" description="Disordered" evidence="1">
    <location>
        <begin position="22"/>
        <end position="42"/>
    </location>
</feature>